<feature type="domain" description="NrS-1 polymerase-like helicase" evidence="2">
    <location>
        <begin position="638"/>
        <end position="748"/>
    </location>
</feature>
<evidence type="ECO:0000313" key="3">
    <source>
        <dbReference type="EMBL" id="KAA6382391.1"/>
    </source>
</evidence>
<accession>A0A5J4VIH1</accession>
<dbReference type="Gene3D" id="3.40.50.300">
    <property type="entry name" value="P-loop containing nucleotide triphosphate hydrolases"/>
    <property type="match status" value="1"/>
</dbReference>
<gene>
    <name evidence="3" type="ORF">EZS28_022082</name>
</gene>
<feature type="region of interest" description="Disordered" evidence="1">
    <location>
        <begin position="21"/>
        <end position="56"/>
    </location>
</feature>
<protein>
    <recommendedName>
        <fullName evidence="2">NrS-1 polymerase-like helicase domain-containing protein</fullName>
    </recommendedName>
</protein>
<dbReference type="Pfam" id="PF19263">
    <property type="entry name" value="DUF5906"/>
    <property type="match status" value="1"/>
</dbReference>
<name>A0A5J4VIH1_9EUKA</name>
<feature type="compositionally biased region" description="Basic residues" evidence="1">
    <location>
        <begin position="25"/>
        <end position="34"/>
    </location>
</feature>
<dbReference type="InterPro" id="IPR027417">
    <property type="entry name" value="P-loop_NTPase"/>
</dbReference>
<dbReference type="InterPro" id="IPR045455">
    <property type="entry name" value="NrS-1_pol-like_helicase"/>
</dbReference>
<sequence length="924" mass="107535">MATQESANTNSTQQNVKLLTLEKGNKRKYTRKSKTNQETISQVNQETIPQTNQETIPQVNQETIPQTNQETIPQVNQETNEQQEKYNQRIYELRNSGGDIETRLANQQEAYRLEKNIQKQDNKTIIERVKNAMVNTVNYSKFSLQEDKRTQATGKLIDLSLMEDDNLCIIDFDIKKQLPPQEIDTIRQNIIDSLPPNVGLVKTAHGGLHAYCNRDSYKLPSNRNVKVISRDNYDIDIFAQMNKYKQDGQLVQNRVVAPNSQIREQKLNLRIMLKYESINDWENQTHLASLRDILDSWNVDIEVSAEEYAQQQLDRKYVGQISENGTVNSMDDNLAQACVNGLKNLDIHNYPHAITKEVSLLHLFTGLHGITNEQIRNEGISNIRQFNKLTANADTNYEQAKLKGLRKPNPYILVKVLRYHNKEYYDKIIKPILKKNYDEKRRLKQLQINQTLVPNKIDLNDDFTLLHIQKKAASGQYENEEQIVLDLTKIIAYYAGETEDVYLIKEFDAICGTLVIHHKLEGTIYKQLEKVIITFKNQKTDIDNSKPLTAKSIFKKYSSKFVMKGCKFISDDPAIFSIFQGYKYKRLDSIDYECLQMYLDLIRETIAAGDEEVYDYIVNWIAYMIQNVGKKTKVAIVLQGRQGIGKNRFTDVIAELTNRYSCPNITNTEEFTGNFNSVVENKMFSVLNELRNYDTKKGLATIMKSVISDEYIRINEKNQPRRTAENVMNLIYVTNSDSPLQLDTDDRRHLVCACKTVHQVTLNQKSDVEYFNQLSQSYTQYFYENLMTFFLERDISQFNPTLIPMTEAKKQLINVSKSPIDNIIIEHFEQFKQGITVNLANQFKPSNWLQQTYRNAMEHKCQLLRPYINKIRTRVYVLNLDQQSYYNTMMNEDDIEIANKNLQKYKKQNEDDGFVEQIVQDTKV</sequence>
<dbReference type="EMBL" id="SNRW01006810">
    <property type="protein sequence ID" value="KAA6382391.1"/>
    <property type="molecule type" value="Genomic_DNA"/>
</dbReference>
<reference evidence="3 4" key="1">
    <citation type="submission" date="2019-03" db="EMBL/GenBank/DDBJ databases">
        <title>Single cell metagenomics reveals metabolic interactions within the superorganism composed of flagellate Streblomastix strix and complex community of Bacteroidetes bacteria on its surface.</title>
        <authorList>
            <person name="Treitli S.C."/>
            <person name="Kolisko M."/>
            <person name="Husnik F."/>
            <person name="Keeling P."/>
            <person name="Hampl V."/>
        </authorList>
    </citation>
    <scope>NUCLEOTIDE SEQUENCE [LARGE SCALE GENOMIC DNA]</scope>
    <source>
        <strain evidence="3">ST1C</strain>
    </source>
</reference>
<dbReference type="AlphaFoldDB" id="A0A5J4VIH1"/>
<evidence type="ECO:0000256" key="1">
    <source>
        <dbReference type="SAM" id="MobiDB-lite"/>
    </source>
</evidence>
<dbReference type="Proteomes" id="UP000324800">
    <property type="component" value="Unassembled WGS sequence"/>
</dbReference>
<organism evidence="3 4">
    <name type="scientific">Streblomastix strix</name>
    <dbReference type="NCBI Taxonomy" id="222440"/>
    <lineage>
        <taxon>Eukaryota</taxon>
        <taxon>Metamonada</taxon>
        <taxon>Preaxostyla</taxon>
        <taxon>Oxymonadida</taxon>
        <taxon>Streblomastigidae</taxon>
        <taxon>Streblomastix</taxon>
    </lineage>
</organism>
<proteinExistence type="predicted"/>
<evidence type="ECO:0000313" key="4">
    <source>
        <dbReference type="Proteomes" id="UP000324800"/>
    </source>
</evidence>
<feature type="compositionally biased region" description="Polar residues" evidence="1">
    <location>
        <begin position="36"/>
        <end position="56"/>
    </location>
</feature>
<evidence type="ECO:0000259" key="2">
    <source>
        <dbReference type="Pfam" id="PF19263"/>
    </source>
</evidence>
<comment type="caution">
    <text evidence="3">The sequence shown here is derived from an EMBL/GenBank/DDBJ whole genome shotgun (WGS) entry which is preliminary data.</text>
</comment>